<proteinExistence type="inferred from homology"/>
<evidence type="ECO:0000256" key="3">
    <source>
        <dbReference type="ARBA" id="ARBA00023002"/>
    </source>
</evidence>
<sequence>MEITDISGTVSLVNNIQMPYLGLGVYKADDGREVISAIHHAFDAGYRLVDTAAFYKNEEGVGKAIKTSNLPREEIFVTTKLWVDDQGKENTRNAFEKSLQKMDLDYLDLYLIHWPVPDKYLESWKILQELYDEGRVKAIGVCNCMPHHLEAIKDIGGIQPMVLQNEFHPRLVQQEILDYCKENNIQYQAWSPLMRGTILQNEIIKTIAEKYKKSIAQVVIRWDLQKGVTTIPKSTHRERIFENANVFDFNLNDDELKLIDGLNAGERTGAHPDHFMEHFNK</sequence>
<dbReference type="InterPro" id="IPR018170">
    <property type="entry name" value="Aldo/ket_reductase_CS"/>
</dbReference>
<comment type="similarity">
    <text evidence="1">Belongs to the aldo/keto reductase family.</text>
</comment>
<keyword evidence="3" id="KW-0560">Oxidoreductase</keyword>
<evidence type="ECO:0000256" key="1">
    <source>
        <dbReference type="ARBA" id="ARBA00007905"/>
    </source>
</evidence>
<dbReference type="InterPro" id="IPR036812">
    <property type="entry name" value="NAD(P)_OxRdtase_dom_sf"/>
</dbReference>
<evidence type="ECO:0000256" key="2">
    <source>
        <dbReference type="ARBA" id="ARBA00022857"/>
    </source>
</evidence>
<dbReference type="Gene3D" id="3.20.20.100">
    <property type="entry name" value="NADP-dependent oxidoreductase domain"/>
    <property type="match status" value="1"/>
</dbReference>
<dbReference type="PROSITE" id="PS00798">
    <property type="entry name" value="ALDOKETO_REDUCTASE_1"/>
    <property type="match status" value="1"/>
</dbReference>
<dbReference type="PROSITE" id="PS00063">
    <property type="entry name" value="ALDOKETO_REDUCTASE_3"/>
    <property type="match status" value="1"/>
</dbReference>
<evidence type="ECO:0000313" key="6">
    <source>
        <dbReference type="Proteomes" id="UP001597438"/>
    </source>
</evidence>
<reference evidence="6" key="1">
    <citation type="journal article" date="2019" name="Int. J. Syst. Evol. Microbiol.">
        <title>The Global Catalogue of Microorganisms (GCM) 10K type strain sequencing project: providing services to taxonomists for standard genome sequencing and annotation.</title>
        <authorList>
            <consortium name="The Broad Institute Genomics Platform"/>
            <consortium name="The Broad Institute Genome Sequencing Center for Infectious Disease"/>
            <person name="Wu L."/>
            <person name="Ma J."/>
        </authorList>
    </citation>
    <scope>NUCLEOTIDE SEQUENCE [LARGE SCALE GENOMIC DNA]</scope>
    <source>
        <strain evidence="6">KCTC 52925</strain>
    </source>
</reference>
<dbReference type="InterPro" id="IPR023210">
    <property type="entry name" value="NADP_OxRdtase_dom"/>
</dbReference>
<keyword evidence="2" id="KW-0521">NADP</keyword>
<comment type="caution">
    <text evidence="5">The sequence shown here is derived from an EMBL/GenBank/DDBJ whole genome shotgun (WGS) entry which is preliminary data.</text>
</comment>
<dbReference type="InterPro" id="IPR020471">
    <property type="entry name" value="AKR"/>
</dbReference>
<dbReference type="SUPFAM" id="SSF51430">
    <property type="entry name" value="NAD(P)-linked oxidoreductase"/>
    <property type="match status" value="1"/>
</dbReference>
<dbReference type="PIRSF" id="PIRSF000097">
    <property type="entry name" value="AKR"/>
    <property type="match status" value="1"/>
</dbReference>
<dbReference type="RefSeq" id="WP_251742501.1">
    <property type="nucleotide sequence ID" value="NZ_JBHUOJ010000040.1"/>
</dbReference>
<accession>A0ABW5XDB6</accession>
<dbReference type="PANTHER" id="PTHR43827:SF3">
    <property type="entry name" value="NADP-DEPENDENT OXIDOREDUCTASE DOMAIN-CONTAINING PROTEIN"/>
    <property type="match status" value="1"/>
</dbReference>
<dbReference type="PANTHER" id="PTHR43827">
    <property type="entry name" value="2,5-DIKETO-D-GLUCONIC ACID REDUCTASE"/>
    <property type="match status" value="1"/>
</dbReference>
<feature type="domain" description="NADP-dependent oxidoreductase" evidence="4">
    <location>
        <begin position="29"/>
        <end position="263"/>
    </location>
</feature>
<dbReference type="Proteomes" id="UP001597438">
    <property type="component" value="Unassembled WGS sequence"/>
</dbReference>
<gene>
    <name evidence="5" type="ORF">ACFSYS_19100</name>
</gene>
<organism evidence="5 6">
    <name type="scientific">Christiangramia antarctica</name>
    <dbReference type="NCBI Taxonomy" id="2058158"/>
    <lineage>
        <taxon>Bacteria</taxon>
        <taxon>Pseudomonadati</taxon>
        <taxon>Bacteroidota</taxon>
        <taxon>Flavobacteriia</taxon>
        <taxon>Flavobacteriales</taxon>
        <taxon>Flavobacteriaceae</taxon>
        <taxon>Christiangramia</taxon>
    </lineage>
</organism>
<dbReference type="Pfam" id="PF00248">
    <property type="entry name" value="Aldo_ket_red"/>
    <property type="match status" value="1"/>
</dbReference>
<protein>
    <submittedName>
        <fullName evidence="5">Aldo/keto reductase</fullName>
    </submittedName>
</protein>
<keyword evidence="6" id="KW-1185">Reference proteome</keyword>
<name>A0ABW5XDB6_9FLAO</name>
<dbReference type="EMBL" id="JBHUOJ010000040">
    <property type="protein sequence ID" value="MFD2835408.1"/>
    <property type="molecule type" value="Genomic_DNA"/>
</dbReference>
<dbReference type="PRINTS" id="PR00069">
    <property type="entry name" value="ALDKETRDTASE"/>
</dbReference>
<evidence type="ECO:0000313" key="5">
    <source>
        <dbReference type="EMBL" id="MFD2835408.1"/>
    </source>
</evidence>
<evidence type="ECO:0000259" key="4">
    <source>
        <dbReference type="Pfam" id="PF00248"/>
    </source>
</evidence>